<dbReference type="GO" id="GO:0015297">
    <property type="term" value="F:antiporter activity"/>
    <property type="evidence" value="ECO:0007669"/>
    <property type="project" value="UniProtKB-KW"/>
</dbReference>
<feature type="transmembrane region" description="Helical" evidence="11">
    <location>
        <begin position="12"/>
        <end position="28"/>
    </location>
</feature>
<dbReference type="GO" id="GO:1902600">
    <property type="term" value="P:proton transmembrane transport"/>
    <property type="evidence" value="ECO:0007669"/>
    <property type="project" value="InterPro"/>
</dbReference>
<keyword evidence="5" id="KW-0633">Potassium transport</keyword>
<evidence type="ECO:0000256" key="8">
    <source>
        <dbReference type="ARBA" id="ARBA00022989"/>
    </source>
</evidence>
<dbReference type="InterPro" id="IPR003148">
    <property type="entry name" value="RCK_N"/>
</dbReference>
<dbReference type="OrthoDB" id="9781411at2"/>
<organism evidence="13 15">
    <name type="scientific">Bosea thiooxidans</name>
    <dbReference type="NCBI Taxonomy" id="53254"/>
    <lineage>
        <taxon>Bacteria</taxon>
        <taxon>Pseudomonadati</taxon>
        <taxon>Pseudomonadota</taxon>
        <taxon>Alphaproteobacteria</taxon>
        <taxon>Hyphomicrobiales</taxon>
        <taxon>Boseaceae</taxon>
        <taxon>Bosea</taxon>
    </lineage>
</organism>
<feature type="transmembrane region" description="Helical" evidence="11">
    <location>
        <begin position="156"/>
        <end position="176"/>
    </location>
</feature>
<dbReference type="PANTHER" id="PTHR46157:SF8">
    <property type="entry name" value="GLUTATHIONE-REGULATED POTASSIUM-EFFLUX SYSTEM PROTEIN"/>
    <property type="match status" value="1"/>
</dbReference>
<dbReference type="InterPro" id="IPR006153">
    <property type="entry name" value="Cation/H_exchanger_TM"/>
</dbReference>
<feature type="transmembrane region" description="Helical" evidence="11">
    <location>
        <begin position="118"/>
        <end position="136"/>
    </location>
</feature>
<dbReference type="GO" id="GO:0008324">
    <property type="term" value="F:monoatomic cation transmembrane transporter activity"/>
    <property type="evidence" value="ECO:0007669"/>
    <property type="project" value="InterPro"/>
</dbReference>
<evidence type="ECO:0000256" key="5">
    <source>
        <dbReference type="ARBA" id="ARBA00022538"/>
    </source>
</evidence>
<evidence type="ECO:0000256" key="2">
    <source>
        <dbReference type="ARBA" id="ARBA00005551"/>
    </source>
</evidence>
<sequence length="621" mass="65558">MADAASHASYLPPILTFCAGAVIAVPIFRKLGQSAVLGYLAAGIVIGPSLLGVIKDPNAIRSTAEIGVVLLLFLVGLELQPSRLYSMRKDILGSGLAQMGLSAAGIGLAGWWFGLSAAGAVAVGVALALSATSIALQQLEERGHGSEPYGRRTFSILLFQDMAIAPVLALLPLLATTGGPDAGSPMRAIASLGIALFALVLIVLAGRYVMNPLFRILAHSGAKEVMTAAALLIVLGAALLMEHVGLSMAMGAFLAGVMLADSHFRHELEADIEPFRGVLLGLFFMAVGMSLDLELVAANWLLLALAAPLLLLFKIAVVTSILRLSCSSWLEAIRAGALLSPAGEFAFVLLPLGLAQGLLTPQQAGVATALAAISMLLGPIAARLIDAALLSRVAPETMEEDFDGAGNSPVMVIGFGRFGQIVTQALLLQHIDVTVIDSDVERIRSAAQFGFKVYYGDGTRLDVLRAAGAGKARVICVCVDDRQAALHIVEMIKAEFPGVRLHVRAYDRIHAIELMKANVDFQTRETFESALGFGRVTLETLGLTRDEADLVIDHVRDRDAQRMEIQFHEGLAAAINRVPRVAPEPLVPPRAKSKPLTPETRQVIEDGGAEVAIGGVGEPER</sequence>
<dbReference type="STRING" id="53254.SAMN05660750_01748"/>
<evidence type="ECO:0000256" key="1">
    <source>
        <dbReference type="ARBA" id="ARBA00004127"/>
    </source>
</evidence>
<name>A0A0Q3I0Y9_9HYPH</name>
<dbReference type="AlphaFoldDB" id="A0A0Q3I0Y9"/>
<feature type="transmembrane region" description="Helical" evidence="11">
    <location>
        <begin position="60"/>
        <end position="79"/>
    </location>
</feature>
<dbReference type="GO" id="GO:0006813">
    <property type="term" value="P:potassium ion transport"/>
    <property type="evidence" value="ECO:0007669"/>
    <property type="project" value="UniProtKB-KW"/>
</dbReference>
<feature type="transmembrane region" description="Helical" evidence="11">
    <location>
        <begin position="274"/>
        <end position="291"/>
    </location>
</feature>
<keyword evidence="7" id="KW-0630">Potassium</keyword>
<protein>
    <submittedName>
        <fullName evidence="14">Glutathione-regulated potassium-efflux system protein KefB</fullName>
    </submittedName>
    <submittedName>
        <fullName evidence="13">Potassium transporter TrkA</fullName>
    </submittedName>
</protein>
<evidence type="ECO:0000256" key="11">
    <source>
        <dbReference type="SAM" id="Phobius"/>
    </source>
</evidence>
<dbReference type="Proteomes" id="UP000051562">
    <property type="component" value="Unassembled WGS sequence"/>
</dbReference>
<keyword evidence="4" id="KW-0050">Antiport</keyword>
<feature type="transmembrane region" description="Helical" evidence="11">
    <location>
        <begin position="35"/>
        <end position="54"/>
    </location>
</feature>
<dbReference type="InterPro" id="IPR036291">
    <property type="entry name" value="NAD(P)-bd_dom_sf"/>
</dbReference>
<evidence type="ECO:0000256" key="4">
    <source>
        <dbReference type="ARBA" id="ARBA00022449"/>
    </source>
</evidence>
<comment type="subcellular location">
    <subcellularLocation>
        <location evidence="1">Endomembrane system</location>
        <topology evidence="1">Multi-pass membrane protein</topology>
    </subcellularLocation>
</comment>
<reference evidence="13 15" key="1">
    <citation type="submission" date="2015-10" db="EMBL/GenBank/DDBJ databases">
        <title>Draft genome of Bosea thiooxidans.</title>
        <authorList>
            <person name="Wang X."/>
        </authorList>
    </citation>
    <scope>NUCLEOTIDE SEQUENCE [LARGE SCALE GENOMIC DNA]</scope>
    <source>
        <strain evidence="13 15">CGMCC 9174</strain>
    </source>
</reference>
<keyword evidence="10 11" id="KW-0472">Membrane</keyword>
<dbReference type="PROSITE" id="PS51201">
    <property type="entry name" value="RCK_N"/>
    <property type="match status" value="1"/>
</dbReference>
<dbReference type="EMBL" id="FUYX01000004">
    <property type="protein sequence ID" value="SKB66826.1"/>
    <property type="molecule type" value="Genomic_DNA"/>
</dbReference>
<dbReference type="Gene3D" id="1.20.1530.20">
    <property type="match status" value="1"/>
</dbReference>
<evidence type="ECO:0000313" key="14">
    <source>
        <dbReference type="EMBL" id="SKB66826.1"/>
    </source>
</evidence>
<evidence type="ECO:0000313" key="15">
    <source>
        <dbReference type="Proteomes" id="UP000051562"/>
    </source>
</evidence>
<evidence type="ECO:0000256" key="6">
    <source>
        <dbReference type="ARBA" id="ARBA00022692"/>
    </source>
</evidence>
<proteinExistence type="inferred from homology"/>
<dbReference type="NCBIfam" id="TIGR00932">
    <property type="entry name" value="2a37"/>
    <property type="match status" value="1"/>
</dbReference>
<keyword evidence="8 11" id="KW-1133">Transmembrane helix</keyword>
<dbReference type="FunFam" id="3.40.50.720:FF:000036">
    <property type="entry name" value="Glutathione-regulated potassium-efflux system protein KefB"/>
    <property type="match status" value="1"/>
</dbReference>
<dbReference type="PANTHER" id="PTHR46157">
    <property type="entry name" value="K(+) EFFLUX ANTIPORTER 3, CHLOROPLASTIC"/>
    <property type="match status" value="1"/>
</dbReference>
<reference evidence="14 16" key="2">
    <citation type="submission" date="2017-02" db="EMBL/GenBank/DDBJ databases">
        <authorList>
            <person name="Peterson S.W."/>
        </authorList>
    </citation>
    <scope>NUCLEOTIDE SEQUENCE [LARGE SCALE GENOMIC DNA]</scope>
    <source>
        <strain evidence="14 16">DSM 9653</strain>
    </source>
</reference>
<feature type="transmembrane region" description="Helical" evidence="11">
    <location>
        <begin position="91"/>
        <end position="112"/>
    </location>
</feature>
<feature type="transmembrane region" description="Helical" evidence="11">
    <location>
        <begin position="336"/>
        <end position="359"/>
    </location>
</feature>
<dbReference type="Pfam" id="PF02254">
    <property type="entry name" value="TrkA_N"/>
    <property type="match status" value="1"/>
</dbReference>
<feature type="transmembrane region" description="Helical" evidence="11">
    <location>
        <begin position="365"/>
        <end position="385"/>
    </location>
</feature>
<dbReference type="Gene3D" id="3.40.50.720">
    <property type="entry name" value="NAD(P)-binding Rossmann-like Domain"/>
    <property type="match status" value="1"/>
</dbReference>
<keyword evidence="15" id="KW-1185">Reference proteome</keyword>
<dbReference type="InterPro" id="IPR038770">
    <property type="entry name" value="Na+/solute_symporter_sf"/>
</dbReference>
<dbReference type="Pfam" id="PF00999">
    <property type="entry name" value="Na_H_Exchanger"/>
    <property type="match status" value="1"/>
</dbReference>
<dbReference type="Proteomes" id="UP000190130">
    <property type="component" value="Unassembled WGS sequence"/>
</dbReference>
<gene>
    <name evidence="13" type="ORF">ARD30_22020</name>
    <name evidence="14" type="ORF">SAMN05660750_01748</name>
</gene>
<evidence type="ECO:0000256" key="3">
    <source>
        <dbReference type="ARBA" id="ARBA00022448"/>
    </source>
</evidence>
<comment type="similarity">
    <text evidence="2">Belongs to the monovalent cation:proton antiporter 2 (CPA2) transporter (TC 2.A.37) family.</text>
</comment>
<dbReference type="GO" id="GO:0005886">
    <property type="term" value="C:plasma membrane"/>
    <property type="evidence" value="ECO:0007669"/>
    <property type="project" value="TreeGrafter"/>
</dbReference>
<evidence type="ECO:0000256" key="9">
    <source>
        <dbReference type="ARBA" id="ARBA00023065"/>
    </source>
</evidence>
<keyword evidence="9" id="KW-0406">Ion transport</keyword>
<feature type="domain" description="RCK N-terminal" evidence="12">
    <location>
        <begin position="407"/>
        <end position="523"/>
    </location>
</feature>
<feature type="transmembrane region" description="Helical" evidence="11">
    <location>
        <begin position="297"/>
        <end position="324"/>
    </location>
</feature>
<dbReference type="GO" id="GO:0012505">
    <property type="term" value="C:endomembrane system"/>
    <property type="evidence" value="ECO:0007669"/>
    <property type="project" value="UniProtKB-SubCell"/>
</dbReference>
<evidence type="ECO:0000313" key="16">
    <source>
        <dbReference type="Proteomes" id="UP000190130"/>
    </source>
</evidence>
<evidence type="ECO:0000313" key="13">
    <source>
        <dbReference type="EMBL" id="KQK28421.1"/>
    </source>
</evidence>
<dbReference type="RefSeq" id="WP_055730276.1">
    <property type="nucleotide sequence ID" value="NZ_FUYX01000004.1"/>
</dbReference>
<dbReference type="SUPFAM" id="SSF51735">
    <property type="entry name" value="NAD(P)-binding Rossmann-fold domains"/>
    <property type="match status" value="1"/>
</dbReference>
<dbReference type="InterPro" id="IPR004771">
    <property type="entry name" value="K/H_exchanger"/>
</dbReference>
<accession>A0A0Q3I0Y9</accession>
<keyword evidence="3" id="KW-0813">Transport</keyword>
<keyword evidence="6 11" id="KW-0812">Transmembrane</keyword>
<dbReference type="EMBL" id="LMAR01000073">
    <property type="protein sequence ID" value="KQK28421.1"/>
    <property type="molecule type" value="Genomic_DNA"/>
</dbReference>
<evidence type="ECO:0000256" key="10">
    <source>
        <dbReference type="ARBA" id="ARBA00023136"/>
    </source>
</evidence>
<evidence type="ECO:0000259" key="12">
    <source>
        <dbReference type="PROSITE" id="PS51201"/>
    </source>
</evidence>
<feature type="transmembrane region" description="Helical" evidence="11">
    <location>
        <begin position="188"/>
        <end position="209"/>
    </location>
</feature>
<evidence type="ECO:0000256" key="7">
    <source>
        <dbReference type="ARBA" id="ARBA00022958"/>
    </source>
</evidence>